<evidence type="ECO:0000313" key="2">
    <source>
        <dbReference type="Proteomes" id="UP001150603"/>
    </source>
</evidence>
<comment type="caution">
    <text evidence="1">The sequence shown here is derived from an EMBL/GenBank/DDBJ whole genome shotgun (WGS) entry which is preliminary data.</text>
</comment>
<protein>
    <submittedName>
        <fullName evidence="1">Uncharacterized protein</fullName>
    </submittedName>
</protein>
<accession>A0ACC1J4L5</accession>
<keyword evidence="2" id="KW-1185">Reference proteome</keyword>
<organism evidence="1 2">
    <name type="scientific">Linderina macrospora</name>
    <dbReference type="NCBI Taxonomy" id="4868"/>
    <lineage>
        <taxon>Eukaryota</taxon>
        <taxon>Fungi</taxon>
        <taxon>Fungi incertae sedis</taxon>
        <taxon>Zoopagomycota</taxon>
        <taxon>Kickxellomycotina</taxon>
        <taxon>Kickxellomycetes</taxon>
        <taxon>Kickxellales</taxon>
        <taxon>Kickxellaceae</taxon>
        <taxon>Linderina</taxon>
    </lineage>
</organism>
<gene>
    <name evidence="1" type="ORF">FBU59_004827</name>
</gene>
<name>A0ACC1J4L5_9FUNG</name>
<feature type="non-terminal residue" evidence="1">
    <location>
        <position position="149"/>
    </location>
</feature>
<sequence length="149" mass="16875">MSRRQIVSYDDLYEETEEAEQSHTSAPAPNKAGEVDEEKDISHIVSCQGTWDDTELIRAWDSTIADYRKHHAEILGDKEMAEELRQTESKVGEWQDATVEDVGGEQESEGRASKRARTEEAENRQGEVEEEALGDYSMWQMSNPEPPAS</sequence>
<proteinExistence type="predicted"/>
<dbReference type="EMBL" id="JANBPW010003606">
    <property type="protein sequence ID" value="KAJ1937191.1"/>
    <property type="molecule type" value="Genomic_DNA"/>
</dbReference>
<dbReference type="Proteomes" id="UP001150603">
    <property type="component" value="Unassembled WGS sequence"/>
</dbReference>
<reference evidence="1" key="1">
    <citation type="submission" date="2022-07" db="EMBL/GenBank/DDBJ databases">
        <title>Phylogenomic reconstructions and comparative analyses of Kickxellomycotina fungi.</title>
        <authorList>
            <person name="Reynolds N.K."/>
            <person name="Stajich J.E."/>
            <person name="Barry K."/>
            <person name="Grigoriev I.V."/>
            <person name="Crous P."/>
            <person name="Smith M.E."/>
        </authorList>
    </citation>
    <scope>NUCLEOTIDE SEQUENCE</scope>
    <source>
        <strain evidence="1">NRRL 5244</strain>
    </source>
</reference>
<evidence type="ECO:0000313" key="1">
    <source>
        <dbReference type="EMBL" id="KAJ1937191.1"/>
    </source>
</evidence>